<evidence type="ECO:0000256" key="3">
    <source>
        <dbReference type="SAM" id="Phobius"/>
    </source>
</evidence>
<feature type="transmembrane region" description="Helical" evidence="3">
    <location>
        <begin position="98"/>
        <end position="118"/>
    </location>
</feature>
<keyword evidence="2" id="KW-0802">TPR repeat</keyword>
<keyword evidence="3" id="KW-0812">Transmembrane</keyword>
<proteinExistence type="predicted"/>
<feature type="transmembrane region" description="Helical" evidence="3">
    <location>
        <begin position="158"/>
        <end position="174"/>
    </location>
</feature>
<dbReference type="SUPFAM" id="SSF48452">
    <property type="entry name" value="TPR-like"/>
    <property type="match status" value="1"/>
</dbReference>
<keyword evidence="3" id="KW-0472">Membrane</keyword>
<gene>
    <name evidence="4" type="ORF">LK996_05325</name>
</gene>
<keyword evidence="5" id="KW-1185">Reference proteome</keyword>
<protein>
    <recommendedName>
        <fullName evidence="6">Tetratricopeptide repeat protein</fullName>
    </recommendedName>
</protein>
<feature type="transmembrane region" description="Helical" evidence="3">
    <location>
        <begin position="336"/>
        <end position="355"/>
    </location>
</feature>
<dbReference type="Gene3D" id="1.25.40.10">
    <property type="entry name" value="Tetratricopeptide repeat domain"/>
    <property type="match status" value="1"/>
</dbReference>
<comment type="caution">
    <text evidence="4">The sequence shown here is derived from an EMBL/GenBank/DDBJ whole genome shotgun (WGS) entry which is preliminary data.</text>
</comment>
<evidence type="ECO:0000256" key="1">
    <source>
        <dbReference type="ARBA" id="ARBA00022737"/>
    </source>
</evidence>
<dbReference type="EMBL" id="JAJGAK010000001">
    <property type="protein sequence ID" value="MCC8362493.1"/>
    <property type="molecule type" value="Genomic_DNA"/>
</dbReference>
<feature type="transmembrane region" description="Helical" evidence="3">
    <location>
        <begin position="12"/>
        <end position="36"/>
    </location>
</feature>
<accession>A0ABS8JFW2</accession>
<dbReference type="PANTHER" id="PTHR44227">
    <property type="match status" value="1"/>
</dbReference>
<feature type="transmembrane region" description="Helical" evidence="3">
    <location>
        <begin position="130"/>
        <end position="152"/>
    </location>
</feature>
<evidence type="ECO:0008006" key="6">
    <source>
        <dbReference type="Google" id="ProtNLM"/>
    </source>
</evidence>
<evidence type="ECO:0000313" key="4">
    <source>
        <dbReference type="EMBL" id="MCC8362493.1"/>
    </source>
</evidence>
<dbReference type="PANTHER" id="PTHR44227:SF3">
    <property type="entry name" value="PROTEIN O-MANNOSYL-TRANSFERASE TMTC4"/>
    <property type="match status" value="1"/>
</dbReference>
<name>A0ABS8JFW2_9GAMM</name>
<keyword evidence="1" id="KW-0677">Repeat</keyword>
<reference evidence="4" key="1">
    <citation type="submission" date="2021-10" db="EMBL/GenBank/DDBJ databases">
        <authorList>
            <person name="Lyu M."/>
            <person name="Wang X."/>
            <person name="Meng X."/>
            <person name="Xu K."/>
        </authorList>
    </citation>
    <scope>NUCLEOTIDE SEQUENCE</scope>
    <source>
        <strain evidence="4">A6</strain>
    </source>
</reference>
<dbReference type="Proteomes" id="UP001165293">
    <property type="component" value="Unassembled WGS sequence"/>
</dbReference>
<keyword evidence="3" id="KW-1133">Transmembrane helix</keyword>
<evidence type="ECO:0000256" key="2">
    <source>
        <dbReference type="ARBA" id="ARBA00022803"/>
    </source>
</evidence>
<feature type="transmembrane region" description="Helical" evidence="3">
    <location>
        <begin position="392"/>
        <end position="410"/>
    </location>
</feature>
<dbReference type="InterPro" id="IPR011990">
    <property type="entry name" value="TPR-like_helical_dom_sf"/>
</dbReference>
<dbReference type="InterPro" id="IPR052346">
    <property type="entry name" value="O-mannosyl-transferase_TMTC"/>
</dbReference>
<organism evidence="4 5">
    <name type="scientific">Noviluteimonas lactosilytica</name>
    <dbReference type="NCBI Taxonomy" id="2888523"/>
    <lineage>
        <taxon>Bacteria</taxon>
        <taxon>Pseudomonadati</taxon>
        <taxon>Pseudomonadota</taxon>
        <taxon>Gammaproteobacteria</taxon>
        <taxon>Lysobacterales</taxon>
        <taxon>Lysobacteraceae</taxon>
        <taxon>Noviluteimonas</taxon>
    </lineage>
</organism>
<dbReference type="RefSeq" id="WP_230526093.1">
    <property type="nucleotide sequence ID" value="NZ_JAJGAK010000001.1"/>
</dbReference>
<evidence type="ECO:0000313" key="5">
    <source>
        <dbReference type="Proteomes" id="UP001165293"/>
    </source>
</evidence>
<sequence>MRLLDRDARKWTAMGLLLVLCVVAAYVPGLHGGFIFDDYPNVIDNARVKLEHLTANGLSSAAFSSEASSLQRPIAMLTFALNYYFTGFDGAAMKWTNIAIHSINALLVFGLANLVLVLGAPTASAQRRRWTAGFVAAAWALQPINFFGVLYIVQRMESLSHLFVFGGLWLYLVGRQRQLRGESGRWPMGIGLFGGTALALLCKESGVLLPLYAWLLELCLPALRNAADRRRVQWLFVAVLWLPAVAGLAWLAPYVLRPETFAARDFTLAERLLTEPRVVFDYLQWTVYPRLSEFGLYHDDLVVSRGLFAPATTVFALAGILLLAALAWWLRRKRPIAALGLLWFLAAQSLTATIIPLELVYEHRNYFASLGVCLLIADLLLLWPTRESARRIGVLVAGFALLYYGATTHLRAREWSEPLRFAQIEAAKHPNSPRATYGYGRMLVIASDYDANSPHLQPAIVALEQAAKLPKSGLLPHSALLLTAAHTQTAIPDAWWDDMTARLRANPVGPQEINAISSLVRCSRDSECRFPPDRVVALFEAALARKPVPDIYALWGDYTLNVLRRPEDAIALSKRSVELRPDVAQYRINLAMQLIYVGRIDEARREIATLRGLGRLGQNEAAAAMLEQRIADRAGGPT</sequence>
<feature type="transmembrane region" description="Helical" evidence="3">
    <location>
        <begin position="367"/>
        <end position="385"/>
    </location>
</feature>
<feature type="transmembrane region" description="Helical" evidence="3">
    <location>
        <begin position="307"/>
        <end position="329"/>
    </location>
</feature>
<feature type="transmembrane region" description="Helical" evidence="3">
    <location>
        <begin position="235"/>
        <end position="256"/>
    </location>
</feature>